<feature type="transmembrane region" description="Helical" evidence="1">
    <location>
        <begin position="69"/>
        <end position="89"/>
    </location>
</feature>
<keyword evidence="1" id="KW-0812">Transmembrane</keyword>
<evidence type="ECO:0000313" key="6">
    <source>
        <dbReference type="Proteomes" id="UP001155145"/>
    </source>
</evidence>
<evidence type="ECO:0000313" key="5">
    <source>
        <dbReference type="Proteomes" id="UP000829758"/>
    </source>
</evidence>
<evidence type="ECO:0000313" key="3">
    <source>
        <dbReference type="EMBL" id="MCC3272177.1"/>
    </source>
</evidence>
<dbReference type="EMBL" id="CP094984">
    <property type="protein sequence ID" value="UON91950.1"/>
    <property type="molecule type" value="Genomic_DNA"/>
</dbReference>
<accession>A0A9X1M793</accession>
<reference evidence="3" key="1">
    <citation type="submission" date="2021-10" db="EMBL/GenBank/DDBJ databases">
        <title>Novel species in genus Arthrobacter.</title>
        <authorList>
            <person name="Liu Y."/>
        </authorList>
    </citation>
    <scope>NUCLEOTIDE SEQUENCE</scope>
    <source>
        <strain evidence="3">Zg-Y462</strain>
        <strain evidence="5">zg-Y462</strain>
    </source>
</reference>
<name>A0A9X1M793_9MICC</name>
<dbReference type="Proteomes" id="UP000829758">
    <property type="component" value="Chromosome"/>
</dbReference>
<evidence type="ECO:0000313" key="4">
    <source>
        <dbReference type="EMBL" id="UON91950.1"/>
    </source>
</evidence>
<dbReference type="Pfam" id="PF19803">
    <property type="entry name" value="DUF6286"/>
    <property type="match status" value="1"/>
</dbReference>
<keyword evidence="1" id="KW-1133">Transmembrane helix</keyword>
<dbReference type="InterPro" id="IPR046253">
    <property type="entry name" value="DUF6286"/>
</dbReference>
<sequence length="204" mass="21243">MSGRIHPPVSMRRRPSRSGPAAVTALLLLALGVALVWAAVVRLAEGMWPVFFAEPLVWLSSTSWDSPQGWTAAVVLLLIGLVLLLCGIIPGEFGALPLRAKPVNMPGLPGAGESGGVPSVRGGETVVMSRRAVARLAASTCNHIDGVSSASASASGRRVHLEVTTALHGTADLQHWVVDGVRSRLAATGLDPVPEVTASIRSRE</sequence>
<dbReference type="RefSeq" id="WP_227928260.1">
    <property type="nucleotide sequence ID" value="NZ_CP094984.1"/>
</dbReference>
<dbReference type="AlphaFoldDB" id="A0A9X1M793"/>
<keyword evidence="5" id="KW-1185">Reference proteome</keyword>
<gene>
    <name evidence="3" type="ORF">LJ755_05460</name>
    <name evidence="4" type="ORF">MUK71_15455</name>
</gene>
<dbReference type="Proteomes" id="UP001155145">
    <property type="component" value="Unassembled WGS sequence"/>
</dbReference>
<protein>
    <submittedName>
        <fullName evidence="3">DUF6286 domain-containing protein</fullName>
    </submittedName>
</protein>
<feature type="domain" description="DUF6286" evidence="2">
    <location>
        <begin position="78"/>
        <end position="201"/>
    </location>
</feature>
<keyword evidence="1" id="KW-0472">Membrane</keyword>
<evidence type="ECO:0000259" key="2">
    <source>
        <dbReference type="Pfam" id="PF19803"/>
    </source>
</evidence>
<evidence type="ECO:0000256" key="1">
    <source>
        <dbReference type="SAM" id="Phobius"/>
    </source>
</evidence>
<organism evidence="3 6">
    <name type="scientific">Arthrobacter zhangbolii</name>
    <dbReference type="NCBI Taxonomy" id="2886936"/>
    <lineage>
        <taxon>Bacteria</taxon>
        <taxon>Bacillati</taxon>
        <taxon>Actinomycetota</taxon>
        <taxon>Actinomycetes</taxon>
        <taxon>Micrococcales</taxon>
        <taxon>Micrococcaceae</taxon>
        <taxon>Arthrobacter</taxon>
    </lineage>
</organism>
<dbReference type="EMBL" id="JAJFZT010000003">
    <property type="protein sequence ID" value="MCC3272177.1"/>
    <property type="molecule type" value="Genomic_DNA"/>
</dbReference>
<proteinExistence type="predicted"/>